<gene>
    <name evidence="2" type="ORF">ASPFODRAFT_47445</name>
</gene>
<evidence type="ECO:0000313" key="2">
    <source>
        <dbReference type="EMBL" id="OJZ84893.1"/>
    </source>
</evidence>
<keyword evidence="1" id="KW-0812">Transmembrane</keyword>
<keyword evidence="1" id="KW-0472">Membrane</keyword>
<accession>A0A1M3TDS2</accession>
<feature type="transmembrane region" description="Helical" evidence="1">
    <location>
        <begin position="39"/>
        <end position="57"/>
    </location>
</feature>
<protein>
    <submittedName>
        <fullName evidence="2">Uncharacterized protein</fullName>
    </submittedName>
</protein>
<sequence>MKLLTSLSSSPTTLLDGGWGLLSISHSCSDRQTPHHFMYIRYIICISIATLCILSLVP</sequence>
<evidence type="ECO:0000313" key="3">
    <source>
        <dbReference type="Proteomes" id="UP000184063"/>
    </source>
</evidence>
<dbReference type="EMBL" id="KV878243">
    <property type="protein sequence ID" value="OJZ84893.1"/>
    <property type="molecule type" value="Genomic_DNA"/>
</dbReference>
<dbReference type="Proteomes" id="UP000184063">
    <property type="component" value="Unassembled WGS sequence"/>
</dbReference>
<organism evidence="2 3">
    <name type="scientific">Aspergillus luchuensis (strain CBS 106.47)</name>
    <dbReference type="NCBI Taxonomy" id="1137211"/>
    <lineage>
        <taxon>Eukaryota</taxon>
        <taxon>Fungi</taxon>
        <taxon>Dikarya</taxon>
        <taxon>Ascomycota</taxon>
        <taxon>Pezizomycotina</taxon>
        <taxon>Eurotiomycetes</taxon>
        <taxon>Eurotiomycetidae</taxon>
        <taxon>Eurotiales</taxon>
        <taxon>Aspergillaceae</taxon>
        <taxon>Aspergillus</taxon>
        <taxon>Aspergillus subgen. Circumdati</taxon>
    </lineage>
</organism>
<dbReference type="VEuPathDB" id="FungiDB:ASPFODRAFT_47445"/>
<name>A0A1M3TDS2_ASPLC</name>
<evidence type="ECO:0000256" key="1">
    <source>
        <dbReference type="SAM" id="Phobius"/>
    </source>
</evidence>
<reference evidence="3" key="1">
    <citation type="journal article" date="2017" name="Genome Biol.">
        <title>Comparative genomics reveals high biological diversity and specific adaptations in the industrially and medically important fungal genus Aspergillus.</title>
        <authorList>
            <person name="de Vries R.P."/>
            <person name="Riley R."/>
            <person name="Wiebenga A."/>
            <person name="Aguilar-Osorio G."/>
            <person name="Amillis S."/>
            <person name="Uchima C.A."/>
            <person name="Anderluh G."/>
            <person name="Asadollahi M."/>
            <person name="Askin M."/>
            <person name="Barry K."/>
            <person name="Battaglia E."/>
            <person name="Bayram O."/>
            <person name="Benocci T."/>
            <person name="Braus-Stromeyer S.A."/>
            <person name="Caldana C."/>
            <person name="Canovas D."/>
            <person name="Cerqueira G.C."/>
            <person name="Chen F."/>
            <person name="Chen W."/>
            <person name="Choi C."/>
            <person name="Clum A."/>
            <person name="Dos Santos R.A."/>
            <person name="Damasio A.R."/>
            <person name="Diallinas G."/>
            <person name="Emri T."/>
            <person name="Fekete E."/>
            <person name="Flipphi M."/>
            <person name="Freyberg S."/>
            <person name="Gallo A."/>
            <person name="Gournas C."/>
            <person name="Habgood R."/>
            <person name="Hainaut M."/>
            <person name="Harispe M.L."/>
            <person name="Henrissat B."/>
            <person name="Hilden K.S."/>
            <person name="Hope R."/>
            <person name="Hossain A."/>
            <person name="Karabika E."/>
            <person name="Karaffa L."/>
            <person name="Karanyi Z."/>
            <person name="Krasevec N."/>
            <person name="Kuo A."/>
            <person name="Kusch H."/>
            <person name="LaButti K."/>
            <person name="Lagendijk E.L."/>
            <person name="Lapidus A."/>
            <person name="Levasseur A."/>
            <person name="Lindquist E."/>
            <person name="Lipzen A."/>
            <person name="Logrieco A.F."/>
            <person name="MacCabe A."/>
            <person name="Maekelae M.R."/>
            <person name="Malavazi I."/>
            <person name="Melin P."/>
            <person name="Meyer V."/>
            <person name="Mielnichuk N."/>
            <person name="Miskei M."/>
            <person name="Molnar A.P."/>
            <person name="Mule G."/>
            <person name="Ngan C.Y."/>
            <person name="Orejas M."/>
            <person name="Orosz E."/>
            <person name="Ouedraogo J.P."/>
            <person name="Overkamp K.M."/>
            <person name="Park H.-S."/>
            <person name="Perrone G."/>
            <person name="Piumi F."/>
            <person name="Punt P.J."/>
            <person name="Ram A.F."/>
            <person name="Ramon A."/>
            <person name="Rauscher S."/>
            <person name="Record E."/>
            <person name="Riano-Pachon D.M."/>
            <person name="Robert V."/>
            <person name="Roehrig J."/>
            <person name="Ruller R."/>
            <person name="Salamov A."/>
            <person name="Salih N.S."/>
            <person name="Samson R.A."/>
            <person name="Sandor E."/>
            <person name="Sanguinetti M."/>
            <person name="Schuetze T."/>
            <person name="Sepcic K."/>
            <person name="Shelest E."/>
            <person name="Sherlock G."/>
            <person name="Sophianopoulou V."/>
            <person name="Squina F.M."/>
            <person name="Sun H."/>
            <person name="Susca A."/>
            <person name="Todd R.B."/>
            <person name="Tsang A."/>
            <person name="Unkles S.E."/>
            <person name="van de Wiele N."/>
            <person name="van Rossen-Uffink D."/>
            <person name="Oliveira J.V."/>
            <person name="Vesth T.C."/>
            <person name="Visser J."/>
            <person name="Yu J.-H."/>
            <person name="Zhou M."/>
            <person name="Andersen M.R."/>
            <person name="Archer D.B."/>
            <person name="Baker S.E."/>
            <person name="Benoit I."/>
            <person name="Brakhage A.A."/>
            <person name="Braus G.H."/>
            <person name="Fischer R."/>
            <person name="Frisvad J.C."/>
            <person name="Goldman G.H."/>
            <person name="Houbraken J."/>
            <person name="Oakley B."/>
            <person name="Pocsi I."/>
            <person name="Scazzocchio C."/>
            <person name="Seiboth B."/>
            <person name="vanKuyk P.A."/>
            <person name="Wortman J."/>
            <person name="Dyer P.S."/>
            <person name="Grigoriev I.V."/>
        </authorList>
    </citation>
    <scope>NUCLEOTIDE SEQUENCE [LARGE SCALE GENOMIC DNA]</scope>
    <source>
        <strain evidence="3">CBS 106.47</strain>
    </source>
</reference>
<keyword evidence="1" id="KW-1133">Transmembrane helix</keyword>
<dbReference type="AlphaFoldDB" id="A0A1M3TDS2"/>
<proteinExistence type="predicted"/>